<feature type="compositionally biased region" description="Polar residues" evidence="1">
    <location>
        <begin position="847"/>
        <end position="863"/>
    </location>
</feature>
<dbReference type="GO" id="GO:0016301">
    <property type="term" value="F:kinase activity"/>
    <property type="evidence" value="ECO:0007669"/>
    <property type="project" value="UniProtKB-KW"/>
</dbReference>
<feature type="region of interest" description="Disordered" evidence="1">
    <location>
        <begin position="347"/>
        <end position="375"/>
    </location>
</feature>
<feature type="region of interest" description="Disordered" evidence="1">
    <location>
        <begin position="837"/>
        <end position="863"/>
    </location>
</feature>
<feature type="compositionally biased region" description="Low complexity" evidence="1">
    <location>
        <begin position="747"/>
        <end position="757"/>
    </location>
</feature>
<evidence type="ECO:0000313" key="3">
    <source>
        <dbReference type="EMBL" id="KAA3675254.1"/>
    </source>
</evidence>
<protein>
    <submittedName>
        <fullName evidence="3">Mitogen-activated protein kinase kinase kinase 9</fullName>
    </submittedName>
</protein>
<reference evidence="3 4" key="1">
    <citation type="journal article" date="2019" name="Gigascience">
        <title>Whole-genome sequence of the oriental lung fluke Paragonimus westermani.</title>
        <authorList>
            <person name="Oey H."/>
            <person name="Zakrzewski M."/>
            <person name="Narain K."/>
            <person name="Devi K.R."/>
            <person name="Agatsuma T."/>
            <person name="Nawaratna S."/>
            <person name="Gobert G.N."/>
            <person name="Jones M.K."/>
            <person name="Ragan M.A."/>
            <person name="McManus D.P."/>
            <person name="Krause L."/>
        </authorList>
    </citation>
    <scope>NUCLEOTIDE SEQUENCE [LARGE SCALE GENOMIC DNA]</scope>
    <source>
        <strain evidence="3 4">IND2009</strain>
    </source>
</reference>
<evidence type="ECO:0000259" key="2">
    <source>
        <dbReference type="PROSITE" id="PS50108"/>
    </source>
</evidence>
<feature type="compositionally biased region" description="Low complexity" evidence="1">
    <location>
        <begin position="349"/>
        <end position="359"/>
    </location>
</feature>
<dbReference type="Proteomes" id="UP000324629">
    <property type="component" value="Unassembled WGS sequence"/>
</dbReference>
<feature type="region of interest" description="Disordered" evidence="1">
    <location>
        <begin position="123"/>
        <end position="179"/>
    </location>
</feature>
<feature type="compositionally biased region" description="Low complexity" evidence="1">
    <location>
        <begin position="837"/>
        <end position="846"/>
    </location>
</feature>
<feature type="compositionally biased region" description="Polar residues" evidence="1">
    <location>
        <begin position="160"/>
        <end position="171"/>
    </location>
</feature>
<evidence type="ECO:0000313" key="4">
    <source>
        <dbReference type="Proteomes" id="UP000324629"/>
    </source>
</evidence>
<feature type="region of interest" description="Disordered" evidence="1">
    <location>
        <begin position="1"/>
        <end position="30"/>
    </location>
</feature>
<comment type="caution">
    <text evidence="3">The sequence shown here is derived from an EMBL/GenBank/DDBJ whole genome shotgun (WGS) entry which is preliminary data.</text>
</comment>
<dbReference type="EMBL" id="QNGE01002632">
    <property type="protein sequence ID" value="KAA3675254.1"/>
    <property type="molecule type" value="Genomic_DNA"/>
</dbReference>
<accession>A0A5J4NIF0</accession>
<evidence type="ECO:0000256" key="1">
    <source>
        <dbReference type="SAM" id="MobiDB-lite"/>
    </source>
</evidence>
<feature type="region of interest" description="Disordered" evidence="1">
    <location>
        <begin position="729"/>
        <end position="757"/>
    </location>
</feature>
<keyword evidence="3" id="KW-0808">Transferase</keyword>
<dbReference type="InterPro" id="IPR000095">
    <property type="entry name" value="CRIB_dom"/>
</dbReference>
<proteinExistence type="predicted"/>
<sequence>MSRVRAEAVTLSSSITDASQRDSVEEADGDESVADLTFEKELLQCGWNSLSQHWRQLAARAHEINRKEETYTRMMGTIGQQFTLLAVLAANQLKLPVATQPSKPKPPPPRKRPFVRNLFRRAHNHQTESIPEGTRQYNKLASPLPDDVATGENRKISAGSLRSNTNTTASTKPIGPQGGSSVIVDSAASPQVQSIEAYPSTSFGSHRLGCSRGGIPHISPPLDMKHLVHVDHDWVTGHGLSNTSLRLFPAALAAAAAVASTVGAGGSTTDCSSVLFPWDRSCSPSATSPRERHPCVCRSIKTDLSPTMEKMTPTCSQCAHLLSPMFVEPPLTDGSVDQGDMRLGMDNQSCSTASTSSTSIDKFGLRTPAGKSHRRPARLLSGQRTGTGSSGVSVDPGDVLVRTSSRSCGCSNFYTHSHPQKMLGDPSNAHAGCEDTFRGDAALNSPPHRSTPYRRAATIDRSVALQSGENPAHVEQALIPGDQATECAELTDRRRSASGPIASNYQCEYSHHTPECSVRLPPFSGCNQRNSPSRSIPSPNCYHVPLGSTKRTEPLMSDSSEPEWWKTLHSVNLSGMTPTKYTKLGVSGGTPSCTHCIPSEIDVCHHTDGPLDKNHLITTAESFPHKYHHYTRNLCLRHGRFHSSAHGHSYHKCSTCSASKLPAVAAAAVKLTEPAFLDTRQRRRIQSVDRCNPPTLCQCGRVAVLPELPDACSIAHQAETGDPHSPFLGMLAGSGRRPNPSVTGNESISSHPKSLSSSTYPTCWLCLHNQIPRSIPQCQHILTSSDQTHRRHCVLQRCVTPVSSEASPYVPNEKAVCNSCYCSCREQEITEHCYLRSSSNSSSSSSIGVQTDSSQVIRSRTPHPSCTAMTRWHFPASADPIRSYISADPMHTGRSETQESGSRLPIEQSVLSWTHLCAERETPAVKLKADSHPSLSIESYNPVAHSRDAYLKATQDGYLNRVAHIPKASEAHTEHDSSAVNSLKASTLRNQSLPLVYPGTCEPFDFVRSMKDRSKLSPNLPESSDSDSDVEFLIPCPRGQEEDGLTLVPADGWNVRVPNTAPSPPVDQEQPLKNDVVKRSTREHPTSPVQRRLPRRPLHRSPAMRTVRRPDFLFVRNRSLPERFDVPSSQPTVCCTTPSKTPISLPTITHRKPSPCGPFVSLHSTML</sequence>
<keyword evidence="3" id="KW-0418">Kinase</keyword>
<feature type="domain" description="CRIB" evidence="2">
    <location>
        <begin position="218"/>
        <end position="231"/>
    </location>
</feature>
<name>A0A5J4NIF0_9TREM</name>
<gene>
    <name evidence="3" type="ORF">DEA37_0001107</name>
</gene>
<dbReference type="AlphaFoldDB" id="A0A5J4NIF0"/>
<dbReference type="PROSITE" id="PS50108">
    <property type="entry name" value="CRIB"/>
    <property type="match status" value="1"/>
</dbReference>
<organism evidence="3 4">
    <name type="scientific">Paragonimus westermani</name>
    <dbReference type="NCBI Taxonomy" id="34504"/>
    <lineage>
        <taxon>Eukaryota</taxon>
        <taxon>Metazoa</taxon>
        <taxon>Spiralia</taxon>
        <taxon>Lophotrochozoa</taxon>
        <taxon>Platyhelminthes</taxon>
        <taxon>Trematoda</taxon>
        <taxon>Digenea</taxon>
        <taxon>Plagiorchiida</taxon>
        <taxon>Troglotremata</taxon>
        <taxon>Troglotrematidae</taxon>
        <taxon>Paragonimus</taxon>
    </lineage>
</organism>
<keyword evidence="4" id="KW-1185">Reference proteome</keyword>